<dbReference type="InterPro" id="IPR027469">
    <property type="entry name" value="Cation_efflux_TMD_sf"/>
</dbReference>
<dbReference type="InterPro" id="IPR036837">
    <property type="entry name" value="Cation_efflux_CTD_sf"/>
</dbReference>
<comment type="caution">
    <text evidence="9">The sequence shown here is derived from an EMBL/GenBank/DDBJ whole genome shotgun (WGS) entry which is preliminary data.</text>
</comment>
<feature type="transmembrane region" description="Helical" evidence="7">
    <location>
        <begin position="95"/>
        <end position="116"/>
    </location>
</feature>
<name>A0A2A2LI99_9BILA</name>
<dbReference type="Pfam" id="PF01545">
    <property type="entry name" value="Cation_efflux"/>
    <property type="match status" value="1"/>
</dbReference>
<dbReference type="GO" id="GO:0016020">
    <property type="term" value="C:membrane"/>
    <property type="evidence" value="ECO:0007669"/>
    <property type="project" value="UniProtKB-SubCell"/>
</dbReference>
<feature type="transmembrane region" description="Helical" evidence="7">
    <location>
        <begin position="168"/>
        <end position="191"/>
    </location>
</feature>
<evidence type="ECO:0000256" key="6">
    <source>
        <dbReference type="ARBA" id="ARBA00023136"/>
    </source>
</evidence>
<dbReference type="EMBL" id="LIAE01006717">
    <property type="protein sequence ID" value="PAV85914.1"/>
    <property type="molecule type" value="Genomic_DNA"/>
</dbReference>
<dbReference type="InterPro" id="IPR050291">
    <property type="entry name" value="CDF_Transporter"/>
</dbReference>
<evidence type="ECO:0000256" key="2">
    <source>
        <dbReference type="ARBA" id="ARBA00008873"/>
    </source>
</evidence>
<proteinExistence type="inferred from homology"/>
<evidence type="ECO:0000256" key="7">
    <source>
        <dbReference type="SAM" id="Phobius"/>
    </source>
</evidence>
<feature type="transmembrane region" description="Helical" evidence="7">
    <location>
        <begin position="234"/>
        <end position="252"/>
    </location>
</feature>
<reference evidence="9 10" key="1">
    <citation type="journal article" date="2017" name="Curr. Biol.">
        <title>Genome architecture and evolution of a unichromosomal asexual nematode.</title>
        <authorList>
            <person name="Fradin H."/>
            <person name="Zegar C."/>
            <person name="Gutwein M."/>
            <person name="Lucas J."/>
            <person name="Kovtun M."/>
            <person name="Corcoran D."/>
            <person name="Baugh L.R."/>
            <person name="Kiontke K."/>
            <person name="Gunsalus K."/>
            <person name="Fitch D.H."/>
            <person name="Piano F."/>
        </authorList>
    </citation>
    <scope>NUCLEOTIDE SEQUENCE [LARGE SCALE GENOMIC DNA]</scope>
    <source>
        <strain evidence="9">PF1309</strain>
    </source>
</reference>
<dbReference type="Gene3D" id="3.30.70.1350">
    <property type="entry name" value="Cation efflux protein, cytoplasmic domain"/>
    <property type="match status" value="1"/>
</dbReference>
<accession>A0A2A2LI99</accession>
<dbReference type="Gene3D" id="1.20.1510.10">
    <property type="entry name" value="Cation efflux protein transmembrane domain"/>
    <property type="match status" value="1"/>
</dbReference>
<evidence type="ECO:0000313" key="10">
    <source>
        <dbReference type="Proteomes" id="UP000218231"/>
    </source>
</evidence>
<feature type="domain" description="Cation efflux protein transmembrane" evidence="8">
    <location>
        <begin position="68"/>
        <end position="258"/>
    </location>
</feature>
<evidence type="ECO:0000313" key="9">
    <source>
        <dbReference type="EMBL" id="PAV85914.1"/>
    </source>
</evidence>
<keyword evidence="6 7" id="KW-0472">Membrane</keyword>
<feature type="transmembrane region" description="Helical" evidence="7">
    <location>
        <begin position="137"/>
        <end position="162"/>
    </location>
</feature>
<feature type="transmembrane region" description="Helical" evidence="7">
    <location>
        <begin position="69"/>
        <end position="89"/>
    </location>
</feature>
<dbReference type="Proteomes" id="UP000218231">
    <property type="component" value="Unassembled WGS sequence"/>
</dbReference>
<dbReference type="SUPFAM" id="SSF161111">
    <property type="entry name" value="Cation efflux protein transmembrane domain-like"/>
    <property type="match status" value="1"/>
</dbReference>
<keyword evidence="5 7" id="KW-1133">Transmembrane helix</keyword>
<dbReference type="NCBIfam" id="TIGR01297">
    <property type="entry name" value="CDF"/>
    <property type="match status" value="1"/>
</dbReference>
<keyword evidence="10" id="KW-1185">Reference proteome</keyword>
<comment type="similarity">
    <text evidence="2">Belongs to the cation diffusion facilitator (CDF) transporter (TC 2.A.4) family. SLC30A subfamily.</text>
</comment>
<protein>
    <recommendedName>
        <fullName evidence="8">Cation efflux protein transmembrane domain-containing protein</fullName>
    </recommendedName>
</protein>
<evidence type="ECO:0000259" key="8">
    <source>
        <dbReference type="Pfam" id="PF01545"/>
    </source>
</evidence>
<keyword evidence="4 7" id="KW-0812">Transmembrane</keyword>
<gene>
    <name evidence="9" type="ORF">WR25_09158</name>
</gene>
<sequence length="348" mass="38593">MKWNGEERRPLLSNGKKSRKVKKALKRYYSEQAELLEAYRQDDEAIRCNGQDKESLVESTQSDQLLSKIVLLVNVFLLIGKGVATYLASGSSLSIISTLLDSVVDITSGLAIYLATRMILHTDPFKYPRGRKSIEKVTIMFIGVIMGLANLFVLVSSVMAIIQKKPAPQVTIASLSIILATVVIKAVLWIACYRKGTPSSNVLSIDQRNDVLTNTVAILGAVLSQIFVPQADPIAAALISGYIVYSWTSVILQEIPVLVGVSCSDQEYSRVARVIIEHSEKIRCIDTLLVYYTGHMVTVEAHVVLSEDTPCKQVHDEIVEPLQRKLECLSFVNKAYIHPDYECDGYIV</sequence>
<dbReference type="InterPro" id="IPR058533">
    <property type="entry name" value="Cation_efflux_TM"/>
</dbReference>
<organism evidence="9 10">
    <name type="scientific">Diploscapter pachys</name>
    <dbReference type="NCBI Taxonomy" id="2018661"/>
    <lineage>
        <taxon>Eukaryota</taxon>
        <taxon>Metazoa</taxon>
        <taxon>Ecdysozoa</taxon>
        <taxon>Nematoda</taxon>
        <taxon>Chromadorea</taxon>
        <taxon>Rhabditida</taxon>
        <taxon>Rhabditina</taxon>
        <taxon>Rhabditomorpha</taxon>
        <taxon>Rhabditoidea</taxon>
        <taxon>Rhabditidae</taxon>
        <taxon>Diploscapter</taxon>
    </lineage>
</organism>
<evidence type="ECO:0000256" key="3">
    <source>
        <dbReference type="ARBA" id="ARBA00022448"/>
    </source>
</evidence>
<evidence type="ECO:0000256" key="4">
    <source>
        <dbReference type="ARBA" id="ARBA00022692"/>
    </source>
</evidence>
<dbReference type="GO" id="GO:0008324">
    <property type="term" value="F:monoatomic cation transmembrane transporter activity"/>
    <property type="evidence" value="ECO:0007669"/>
    <property type="project" value="InterPro"/>
</dbReference>
<dbReference type="PANTHER" id="PTHR43840">
    <property type="entry name" value="MITOCHONDRIAL METAL TRANSPORTER 1-RELATED"/>
    <property type="match status" value="1"/>
</dbReference>
<dbReference type="OrthoDB" id="78296at2759"/>
<evidence type="ECO:0000256" key="5">
    <source>
        <dbReference type="ARBA" id="ARBA00022989"/>
    </source>
</evidence>
<dbReference type="InterPro" id="IPR002524">
    <property type="entry name" value="Cation_efflux"/>
</dbReference>
<evidence type="ECO:0000256" key="1">
    <source>
        <dbReference type="ARBA" id="ARBA00004141"/>
    </source>
</evidence>
<comment type="subcellular location">
    <subcellularLocation>
        <location evidence="1">Membrane</location>
        <topology evidence="1">Multi-pass membrane protein</topology>
    </subcellularLocation>
</comment>
<dbReference type="SUPFAM" id="SSF160240">
    <property type="entry name" value="Cation efflux protein cytoplasmic domain-like"/>
    <property type="match status" value="1"/>
</dbReference>
<dbReference type="PANTHER" id="PTHR43840:SF17">
    <property type="entry name" value="CATION EFFLUX PROTEIN CYTOPLASMIC DOMAIN-CONTAINING PROTEIN"/>
    <property type="match status" value="1"/>
</dbReference>
<dbReference type="AlphaFoldDB" id="A0A2A2LI99"/>
<keyword evidence="3" id="KW-0813">Transport</keyword>
<feature type="transmembrane region" description="Helical" evidence="7">
    <location>
        <begin position="211"/>
        <end position="228"/>
    </location>
</feature>